<dbReference type="InterPro" id="IPR027417">
    <property type="entry name" value="P-loop_NTPase"/>
</dbReference>
<evidence type="ECO:0000259" key="6">
    <source>
        <dbReference type="PROSITE" id="PS51194"/>
    </source>
</evidence>
<dbReference type="PROSITE" id="PS51194">
    <property type="entry name" value="HELICASE_CTER"/>
    <property type="match status" value="1"/>
</dbReference>
<feature type="domain" description="Helicase ATP-binding" evidence="5">
    <location>
        <begin position="296"/>
        <end position="461"/>
    </location>
</feature>
<evidence type="ECO:0000313" key="8">
    <source>
        <dbReference type="Proteomes" id="UP001491310"/>
    </source>
</evidence>
<dbReference type="CDD" id="cd18793">
    <property type="entry name" value="SF2_C_SNF"/>
    <property type="match status" value="1"/>
</dbReference>
<evidence type="ECO:0000256" key="1">
    <source>
        <dbReference type="ARBA" id="ARBA00005018"/>
    </source>
</evidence>
<feature type="region of interest" description="Disordered" evidence="4">
    <location>
        <begin position="824"/>
        <end position="849"/>
    </location>
</feature>
<dbReference type="InterPro" id="IPR049730">
    <property type="entry name" value="SNF2/RAD54-like_C"/>
</dbReference>
<organism evidence="7 8">
    <name type="scientific">Coccomyxa subellipsoidea</name>
    <dbReference type="NCBI Taxonomy" id="248742"/>
    <lineage>
        <taxon>Eukaryota</taxon>
        <taxon>Viridiplantae</taxon>
        <taxon>Chlorophyta</taxon>
        <taxon>core chlorophytes</taxon>
        <taxon>Trebouxiophyceae</taxon>
        <taxon>Trebouxiophyceae incertae sedis</taxon>
        <taxon>Coccomyxaceae</taxon>
        <taxon>Coccomyxa</taxon>
    </lineage>
</organism>
<keyword evidence="8" id="KW-1185">Reference proteome</keyword>
<dbReference type="SUPFAM" id="SSF51905">
    <property type="entry name" value="FAD/NAD(P)-binding domain"/>
    <property type="match status" value="1"/>
</dbReference>
<dbReference type="Pfam" id="PF08491">
    <property type="entry name" value="SE"/>
    <property type="match status" value="1"/>
</dbReference>
<evidence type="ECO:0000256" key="2">
    <source>
        <dbReference type="ARBA" id="ARBA00022801"/>
    </source>
</evidence>
<sequence length="1382" mass="152968">MQNILKQALRFLESTPGGLKDLEKELLGRAVDALLLKGDGAGHWESARLSEDPMIEESSATCGCDLSHSSNKHNLSNTPGNKTALLVADVMSKMSMHAQQEHSGQPRKSSNTAPAVLTPKQKPKVPSRQLRWRLLTAAVLSTFPDFHMKKTTNLSSQGDCNQRVLELHAQYAAELQAAKERATQERMAFLRANDVQAYLQLAQNAKNSRLNELLSSTDACLRHLTSRLRLASSVLVRGPRGANSADYEGDLTALKESTSQWNNLANSLRAEIHEQPRMLKGGQLRSYQLEGLRWMVSLHDHGLNGILADEMGLGKTIQIIALIAFLVETRGIAGPYLVVAPSSVIPNWDSEFQQWAPALKVVAFRGTAQERLRIATTQMRGSFNVVLTTYEALMGVDLPFLSKIRWHHLIVDEGHRLKNSDCKLNSVLKQYNTQHRLLLTGTPVQNCLDELWSLLHFLMPTLFTSSKDFQQWFGQDQPRGVPGEGSPFNEEEMLLVTNRLHQALRPFMLRRLKETVATELPGKVEHIISCSATPYQRFLCSLIEQDLKREPGKKQGVKGVNNSVMELRKICNHPFLSWLHPEGSEALLPPHPLPAALRLCGKLAVLDSLLIKLCTAGHKVLVFSTMTRLLDIVEDHLDWRGIEHLRLDGSTASADRGDLVRDFNDPASKCSVFLVSVRAGGVGVNLQAADTIIMYDTDWNPQIDLQAQARAHRIGQTKEVLVLRLQTAKSIEEHIYSVATQKRNIADRSITGGFFDGKTDAQERRAYLLDLLSNKSSQSHSDGTENLVYALRNGRATDATADEQLTMLAARGSTEAAIFAEHDRSMAERDEQAWKQTRPPSDGDGHTGRYSRLATEQESQALIESARIAAKPAEEPKWEDLGRGKRKRSAQGLADMGERAFKRLIRNGELSMPSGYANPRFAGMAGLASASSLSSVFDEVILLERDTLPAHIEALSAKRGGVPQFMQPHVMLVGGLRLCEELFGGFKANLQKAGGQDVDWLKDCSVWDFGGYMEPMPQDEPSPLESVGATRKLMEHTAREIVFTKENITVQSGALVSGLKFSEGGAAVSGVVLKDGDVISADFVVDASGRNSKLSEWLEASGHSAPPQEVINSGLGYGTRTYQIPEDWYQKHGWKAAIVSPRPNSGRQGLLLPIEDNRWQLIMTGLAGDHPPTDEKGYLEFARSLPQNHIYDAIRQAEPLGPVYTYSRTENVRRRYEEIDLPAGLCVLGDAAVSFNPVYGQGMTVGIKGAVLLRDMLKKRMGQDTTFSKEKRKDLLQGFGKEYQAALAALQDFPWTVATGDDEKHLQALGKLAPKKKTLGETFINWYFLQAVKCAMQDYKVRREIFTVNHMMVPPTALFSPSIASKVALMSIQDAWGTLTTG</sequence>
<dbReference type="InterPro" id="IPR001650">
    <property type="entry name" value="Helicase_C-like"/>
</dbReference>
<evidence type="ECO:0000313" key="7">
    <source>
        <dbReference type="EMBL" id="KAK9908904.1"/>
    </source>
</evidence>
<feature type="region of interest" description="Disordered" evidence="4">
    <location>
        <begin position="96"/>
        <end position="124"/>
    </location>
</feature>
<dbReference type="Proteomes" id="UP001491310">
    <property type="component" value="Unassembled WGS sequence"/>
</dbReference>
<protein>
    <submittedName>
        <fullName evidence="7">Uncharacterized protein</fullName>
    </submittedName>
</protein>
<dbReference type="SUPFAM" id="SSF52540">
    <property type="entry name" value="P-loop containing nucleoside triphosphate hydrolases"/>
    <property type="match status" value="2"/>
</dbReference>
<dbReference type="SMART" id="SM00490">
    <property type="entry name" value="HELICc"/>
    <property type="match status" value="1"/>
</dbReference>
<keyword evidence="3" id="KW-0175">Coiled coil</keyword>
<dbReference type="SMART" id="SM00487">
    <property type="entry name" value="DEXDc"/>
    <property type="match status" value="1"/>
</dbReference>
<dbReference type="Gene3D" id="3.50.50.60">
    <property type="entry name" value="FAD/NAD(P)-binding domain"/>
    <property type="match status" value="1"/>
</dbReference>
<feature type="region of interest" description="Disordered" evidence="4">
    <location>
        <begin position="873"/>
        <end position="893"/>
    </location>
</feature>
<dbReference type="InterPro" id="IPR000330">
    <property type="entry name" value="SNF2_N"/>
</dbReference>
<dbReference type="InterPro" id="IPR036188">
    <property type="entry name" value="FAD/NAD-bd_sf"/>
</dbReference>
<dbReference type="Gene3D" id="3.40.50.300">
    <property type="entry name" value="P-loop containing nucleotide triphosphate hydrolases"/>
    <property type="match status" value="1"/>
</dbReference>
<dbReference type="PANTHER" id="PTHR10799">
    <property type="entry name" value="SNF2/RAD54 HELICASE FAMILY"/>
    <property type="match status" value="1"/>
</dbReference>
<dbReference type="PROSITE" id="PS51192">
    <property type="entry name" value="HELICASE_ATP_BIND_1"/>
    <property type="match status" value="1"/>
</dbReference>
<keyword evidence="2" id="KW-0378">Hydrolase</keyword>
<feature type="compositionally biased region" description="Basic and acidic residues" evidence="4">
    <location>
        <begin position="873"/>
        <end position="883"/>
    </location>
</feature>
<feature type="coiled-coil region" evidence="3">
    <location>
        <begin position="161"/>
        <end position="192"/>
    </location>
</feature>
<evidence type="ECO:0000259" key="5">
    <source>
        <dbReference type="PROSITE" id="PS51192"/>
    </source>
</evidence>
<reference evidence="7 8" key="1">
    <citation type="journal article" date="2024" name="Nat. Commun.">
        <title>Phylogenomics reveals the evolutionary origins of lichenization in chlorophyte algae.</title>
        <authorList>
            <person name="Puginier C."/>
            <person name="Libourel C."/>
            <person name="Otte J."/>
            <person name="Skaloud P."/>
            <person name="Haon M."/>
            <person name="Grisel S."/>
            <person name="Petersen M."/>
            <person name="Berrin J.G."/>
            <person name="Delaux P.M."/>
            <person name="Dal Grande F."/>
            <person name="Keller J."/>
        </authorList>
    </citation>
    <scope>NUCLEOTIDE SEQUENCE [LARGE SCALE GENOMIC DNA]</scope>
    <source>
        <strain evidence="7 8">SAG 216-7</strain>
    </source>
</reference>
<comment type="pathway">
    <text evidence="1">Terpene metabolism; lanosterol biosynthesis; lanosterol from farnesyl diphosphate: step 2/3.</text>
</comment>
<accession>A0ABR2YPE2</accession>
<feature type="compositionally biased region" description="Basic and acidic residues" evidence="4">
    <location>
        <begin position="824"/>
        <end position="833"/>
    </location>
</feature>
<dbReference type="Gene3D" id="3.40.50.10810">
    <property type="entry name" value="Tandem AAA-ATPase domain"/>
    <property type="match status" value="1"/>
</dbReference>
<gene>
    <name evidence="7" type="ORF">WJX75_004497</name>
</gene>
<comment type="caution">
    <text evidence="7">The sequence shown here is derived from an EMBL/GenBank/DDBJ whole genome shotgun (WGS) entry which is preliminary data.</text>
</comment>
<dbReference type="EMBL" id="JALJOT010000007">
    <property type="protein sequence ID" value="KAK9908904.1"/>
    <property type="molecule type" value="Genomic_DNA"/>
</dbReference>
<evidence type="ECO:0000256" key="4">
    <source>
        <dbReference type="SAM" id="MobiDB-lite"/>
    </source>
</evidence>
<dbReference type="Pfam" id="PF00271">
    <property type="entry name" value="Helicase_C"/>
    <property type="match status" value="1"/>
</dbReference>
<evidence type="ECO:0000256" key="3">
    <source>
        <dbReference type="SAM" id="Coils"/>
    </source>
</evidence>
<feature type="compositionally biased region" description="Polar residues" evidence="4">
    <location>
        <begin position="97"/>
        <end position="113"/>
    </location>
</feature>
<proteinExistence type="predicted"/>
<dbReference type="InterPro" id="IPR038718">
    <property type="entry name" value="SNF2-like_sf"/>
</dbReference>
<dbReference type="InterPro" id="IPR013698">
    <property type="entry name" value="Squalene_epoxidase"/>
</dbReference>
<dbReference type="InterPro" id="IPR014001">
    <property type="entry name" value="Helicase_ATP-bd"/>
</dbReference>
<dbReference type="Pfam" id="PF00176">
    <property type="entry name" value="SNF2-rel_dom"/>
    <property type="match status" value="1"/>
</dbReference>
<name>A0ABR2YPE2_9CHLO</name>
<feature type="domain" description="Helicase C-terminal" evidence="6">
    <location>
        <begin position="605"/>
        <end position="751"/>
    </location>
</feature>